<feature type="region of interest" description="Disordered" evidence="1">
    <location>
        <begin position="78"/>
        <end position="108"/>
    </location>
</feature>
<sequence>MVNGIEPNKTVTLSFPQVSHSCLTNMKQGYFIGKSARCICRATFDGYPKGSGQWYKEDQTVGTIGDLGVTYHESSSCNMRRGWESNPRPPDHKSDALTTEPRCSTPHL</sequence>
<dbReference type="Proteomes" id="UP000762676">
    <property type="component" value="Unassembled WGS sequence"/>
</dbReference>
<keyword evidence="3" id="KW-1185">Reference proteome</keyword>
<protein>
    <recommendedName>
        <fullName evidence="4">Ig-like domain-containing protein</fullName>
    </recommendedName>
</protein>
<accession>A0AAV4J026</accession>
<evidence type="ECO:0008006" key="4">
    <source>
        <dbReference type="Google" id="ProtNLM"/>
    </source>
</evidence>
<dbReference type="AlphaFoldDB" id="A0AAV4J026"/>
<evidence type="ECO:0000313" key="3">
    <source>
        <dbReference type="Proteomes" id="UP000762676"/>
    </source>
</evidence>
<organism evidence="2 3">
    <name type="scientific">Elysia marginata</name>
    <dbReference type="NCBI Taxonomy" id="1093978"/>
    <lineage>
        <taxon>Eukaryota</taxon>
        <taxon>Metazoa</taxon>
        <taxon>Spiralia</taxon>
        <taxon>Lophotrochozoa</taxon>
        <taxon>Mollusca</taxon>
        <taxon>Gastropoda</taxon>
        <taxon>Heterobranchia</taxon>
        <taxon>Euthyneura</taxon>
        <taxon>Panpulmonata</taxon>
        <taxon>Sacoglossa</taxon>
        <taxon>Placobranchoidea</taxon>
        <taxon>Plakobranchidae</taxon>
        <taxon>Elysia</taxon>
    </lineage>
</organism>
<evidence type="ECO:0000256" key="1">
    <source>
        <dbReference type="SAM" id="MobiDB-lite"/>
    </source>
</evidence>
<name>A0AAV4J026_9GAST</name>
<dbReference type="AntiFam" id="ANF00011">
    <property type="entry name" value="tRNA translation"/>
</dbReference>
<gene>
    <name evidence="2" type="ORF">ElyMa_006743600</name>
</gene>
<proteinExistence type="predicted"/>
<evidence type="ECO:0000313" key="2">
    <source>
        <dbReference type="EMBL" id="GFS14322.1"/>
    </source>
</evidence>
<reference evidence="2 3" key="1">
    <citation type="journal article" date="2021" name="Elife">
        <title>Chloroplast acquisition without the gene transfer in kleptoplastic sea slugs, Plakobranchus ocellatus.</title>
        <authorList>
            <person name="Maeda T."/>
            <person name="Takahashi S."/>
            <person name="Yoshida T."/>
            <person name="Shimamura S."/>
            <person name="Takaki Y."/>
            <person name="Nagai Y."/>
            <person name="Toyoda A."/>
            <person name="Suzuki Y."/>
            <person name="Arimoto A."/>
            <person name="Ishii H."/>
            <person name="Satoh N."/>
            <person name="Nishiyama T."/>
            <person name="Hasebe M."/>
            <person name="Maruyama T."/>
            <person name="Minagawa J."/>
            <person name="Obokata J."/>
            <person name="Shigenobu S."/>
        </authorList>
    </citation>
    <scope>NUCLEOTIDE SEQUENCE [LARGE SCALE GENOMIC DNA]</scope>
</reference>
<comment type="caution">
    <text evidence="2">The sequence shown here is derived from an EMBL/GenBank/DDBJ whole genome shotgun (WGS) entry which is preliminary data.</text>
</comment>
<dbReference type="EMBL" id="BMAT01013508">
    <property type="protein sequence ID" value="GFS14322.1"/>
    <property type="molecule type" value="Genomic_DNA"/>
</dbReference>